<accession>A0ACA9QSB1</accession>
<proteinExistence type="predicted"/>
<dbReference type="EMBL" id="CAJVPT010056444">
    <property type="protein sequence ID" value="CAG8756806.1"/>
    <property type="molecule type" value="Genomic_DNA"/>
</dbReference>
<sequence>SKPMEVRLSNMTAAKAISGAVRTSLGPKGMDKMGEVIVTNDGATILKSIQALHPAAKMLVDLSAAQDIEAGDGTTSVVVLAGSLLGAAEKMLGKGIHPSLIANSFLNASQKAVEYLTEMSTPVDLKDNASILRAAITSLNSKIVSQYSSILAPIAVKAVTRIATSQSSNVDLRDIRIVKKVGGTIEDTTLVEGVVLNQNMITSHGGPTRVTQAKIGLIQFQLSPPKPD</sequence>
<evidence type="ECO:0000313" key="1">
    <source>
        <dbReference type="EMBL" id="CAG8756806.1"/>
    </source>
</evidence>
<dbReference type="Proteomes" id="UP000789525">
    <property type="component" value="Unassembled WGS sequence"/>
</dbReference>
<reference evidence="1" key="1">
    <citation type="submission" date="2021-06" db="EMBL/GenBank/DDBJ databases">
        <authorList>
            <person name="Kallberg Y."/>
            <person name="Tangrot J."/>
            <person name="Rosling A."/>
        </authorList>
    </citation>
    <scope>NUCLEOTIDE SEQUENCE</scope>
    <source>
        <strain evidence="1">CL356</strain>
    </source>
</reference>
<comment type="caution">
    <text evidence="1">The sequence shown here is derived from an EMBL/GenBank/DDBJ whole genome shotgun (WGS) entry which is preliminary data.</text>
</comment>
<protein>
    <submittedName>
        <fullName evidence="1">12110_t:CDS:1</fullName>
    </submittedName>
</protein>
<feature type="non-terminal residue" evidence="1">
    <location>
        <position position="228"/>
    </location>
</feature>
<feature type="non-terminal residue" evidence="1">
    <location>
        <position position="1"/>
    </location>
</feature>
<name>A0ACA9QSB1_9GLOM</name>
<organism evidence="1 2">
    <name type="scientific">Acaulospora colombiana</name>
    <dbReference type="NCBI Taxonomy" id="27376"/>
    <lineage>
        <taxon>Eukaryota</taxon>
        <taxon>Fungi</taxon>
        <taxon>Fungi incertae sedis</taxon>
        <taxon>Mucoromycota</taxon>
        <taxon>Glomeromycotina</taxon>
        <taxon>Glomeromycetes</taxon>
        <taxon>Diversisporales</taxon>
        <taxon>Acaulosporaceae</taxon>
        <taxon>Acaulospora</taxon>
    </lineage>
</organism>
<evidence type="ECO:0000313" key="2">
    <source>
        <dbReference type="Proteomes" id="UP000789525"/>
    </source>
</evidence>
<keyword evidence="2" id="KW-1185">Reference proteome</keyword>
<gene>
    <name evidence="1" type="ORF">ACOLOM_LOCUS13000</name>
</gene>